<keyword evidence="2" id="KW-1185">Reference proteome</keyword>
<dbReference type="EMBL" id="SWCO01000009">
    <property type="protein sequence ID" value="TKB01980.1"/>
    <property type="molecule type" value="Genomic_DNA"/>
</dbReference>
<reference evidence="1 2" key="1">
    <citation type="submission" date="2019-04" db="EMBL/GenBank/DDBJ databases">
        <title>Alteromonas portus sp. nov., an alginate lyase-excreting marine bacterium.</title>
        <authorList>
            <person name="Huang H."/>
            <person name="Mo K."/>
            <person name="Bao S."/>
        </authorList>
    </citation>
    <scope>NUCLEOTIDE SEQUENCE [LARGE SCALE GENOMIC DNA]</scope>
    <source>
        <strain evidence="1 2">HB161718</strain>
    </source>
</reference>
<protein>
    <submittedName>
        <fullName evidence="1">Phosphoglycerate mutase family protein</fullName>
    </submittedName>
</protein>
<accession>A0A4U0ZG81</accession>
<proteinExistence type="predicted"/>
<dbReference type="SUPFAM" id="SSF53254">
    <property type="entry name" value="Phosphoglycerate mutase-like"/>
    <property type="match status" value="1"/>
</dbReference>
<dbReference type="Gene3D" id="3.40.50.1240">
    <property type="entry name" value="Phosphoglycerate mutase-like"/>
    <property type="match status" value="1"/>
</dbReference>
<dbReference type="Proteomes" id="UP000305471">
    <property type="component" value="Unassembled WGS sequence"/>
</dbReference>
<comment type="caution">
    <text evidence="1">The sequence shown here is derived from an EMBL/GenBank/DDBJ whole genome shotgun (WGS) entry which is preliminary data.</text>
</comment>
<dbReference type="AlphaFoldDB" id="A0A4U0ZG81"/>
<name>A0A4U0ZG81_9ALTE</name>
<evidence type="ECO:0000313" key="2">
    <source>
        <dbReference type="Proteomes" id="UP000305471"/>
    </source>
</evidence>
<gene>
    <name evidence="1" type="ORF">E5672_15895</name>
</gene>
<organism evidence="1 2">
    <name type="scientific">Alteromonas portus</name>
    <dbReference type="NCBI Taxonomy" id="2565549"/>
    <lineage>
        <taxon>Bacteria</taxon>
        <taxon>Pseudomonadati</taxon>
        <taxon>Pseudomonadota</taxon>
        <taxon>Gammaproteobacteria</taxon>
        <taxon>Alteromonadales</taxon>
        <taxon>Alteromonadaceae</taxon>
        <taxon>Alteromonas/Salinimonas group</taxon>
        <taxon>Alteromonas</taxon>
    </lineage>
</organism>
<dbReference type="RefSeq" id="WP_136783103.1">
    <property type="nucleotide sequence ID" value="NZ_SWCO01000009.1"/>
</dbReference>
<dbReference type="InterPro" id="IPR029033">
    <property type="entry name" value="His_PPase_superfam"/>
</dbReference>
<dbReference type="OrthoDB" id="9156506at2"/>
<evidence type="ECO:0000313" key="1">
    <source>
        <dbReference type="EMBL" id="TKB01980.1"/>
    </source>
</evidence>
<sequence>MNRDVCSNSKPKEVVFIRHGKPLSAHNEKVNAAEYANWVRNYNKSPLDPASQPKQITHLNNSYIAVSPLLRAKLTAAHYGVTSIDKELPYLKEMDIPYYKLPFTLRSWHWVLLSRALWFMGTKGRFESFKCAKQRVEKLATHIDDISSNHPRVVLFGHGMTNYFTRKALIKKGWQLKEKDSDFWGVTILQKVVYKS</sequence>